<keyword evidence="2" id="KW-1185">Reference proteome</keyword>
<dbReference type="AlphaFoldDB" id="A0A0P1GLI2"/>
<dbReference type="Proteomes" id="UP000054935">
    <property type="component" value="Unassembled WGS sequence"/>
</dbReference>
<gene>
    <name evidence="1" type="ORF">TRN7648_00854</name>
</gene>
<dbReference type="RefSeq" id="WP_058246360.1">
    <property type="nucleotide sequence ID" value="NZ_CYSE01000001.1"/>
</dbReference>
<dbReference type="EMBL" id="CYSE01000001">
    <property type="protein sequence ID" value="CUH76250.1"/>
    <property type="molecule type" value="Genomic_DNA"/>
</dbReference>
<evidence type="ECO:0000313" key="1">
    <source>
        <dbReference type="EMBL" id="CUH76250.1"/>
    </source>
</evidence>
<accession>A0A0P1GLI2</accession>
<evidence type="ECO:0000313" key="2">
    <source>
        <dbReference type="Proteomes" id="UP000054935"/>
    </source>
</evidence>
<dbReference type="OrthoDB" id="7874372at2"/>
<name>A0A0P1GLI2_9RHOB</name>
<protein>
    <submittedName>
        <fullName evidence="1">Uncharacterized protein</fullName>
    </submittedName>
</protein>
<organism evidence="1 2">
    <name type="scientific">Tropicibacter naphthalenivorans</name>
    <dbReference type="NCBI Taxonomy" id="441103"/>
    <lineage>
        <taxon>Bacteria</taxon>
        <taxon>Pseudomonadati</taxon>
        <taxon>Pseudomonadota</taxon>
        <taxon>Alphaproteobacteria</taxon>
        <taxon>Rhodobacterales</taxon>
        <taxon>Roseobacteraceae</taxon>
        <taxon>Tropicibacter</taxon>
    </lineage>
</organism>
<sequence>MTALMPATQIVHHLEEVSDLRAEEAARQGFLEWALTLPLDASPAMEARKALGQLAPECPHSRAAGAFLDMLRQAARACAMAPVRRGGRSRRVLH</sequence>
<proteinExistence type="predicted"/>
<reference evidence="1 2" key="1">
    <citation type="submission" date="2015-09" db="EMBL/GenBank/DDBJ databases">
        <authorList>
            <consortium name="Swine Surveillance"/>
        </authorList>
    </citation>
    <scope>NUCLEOTIDE SEQUENCE [LARGE SCALE GENOMIC DNA]</scope>
    <source>
        <strain evidence="1 2">CECT 7648</strain>
    </source>
</reference>